<feature type="region of interest" description="Disordered" evidence="1">
    <location>
        <begin position="294"/>
        <end position="325"/>
    </location>
</feature>
<gene>
    <name evidence="2" type="ORF">APLA_LOCUS6119</name>
</gene>
<comment type="caution">
    <text evidence="2">The sequence shown here is derived from an EMBL/GenBank/DDBJ whole genome shotgun (WGS) entry which is preliminary data.</text>
</comment>
<dbReference type="OrthoDB" id="546826at2759"/>
<dbReference type="Proteomes" id="UP000494256">
    <property type="component" value="Unassembled WGS sequence"/>
</dbReference>
<evidence type="ECO:0000256" key="1">
    <source>
        <dbReference type="SAM" id="MobiDB-lite"/>
    </source>
</evidence>
<dbReference type="AlphaFoldDB" id="A0A8S0ZI91"/>
<name>A0A8S0ZI91_ARCPL</name>
<feature type="region of interest" description="Disordered" evidence="1">
    <location>
        <begin position="49"/>
        <end position="79"/>
    </location>
</feature>
<reference evidence="2 3" key="1">
    <citation type="submission" date="2020-04" db="EMBL/GenBank/DDBJ databases">
        <authorList>
            <person name="Wallbank WR R."/>
            <person name="Pardo Diaz C."/>
            <person name="Kozak K."/>
            <person name="Martin S."/>
            <person name="Jiggins C."/>
            <person name="Moest M."/>
            <person name="Warren A I."/>
            <person name="Byers J.R.P. K."/>
            <person name="Montejo-Kovacevich G."/>
            <person name="Yen C E."/>
        </authorList>
    </citation>
    <scope>NUCLEOTIDE SEQUENCE [LARGE SCALE GENOMIC DNA]</scope>
</reference>
<evidence type="ECO:0000313" key="2">
    <source>
        <dbReference type="EMBL" id="CAB3233522.1"/>
    </source>
</evidence>
<evidence type="ECO:0000313" key="3">
    <source>
        <dbReference type="Proteomes" id="UP000494256"/>
    </source>
</evidence>
<accession>A0A8S0ZI91</accession>
<proteinExistence type="predicted"/>
<dbReference type="EMBL" id="CADEBD010000293">
    <property type="protein sequence ID" value="CAB3233522.1"/>
    <property type="molecule type" value="Genomic_DNA"/>
</dbReference>
<organism evidence="2 3">
    <name type="scientific">Arctia plantaginis</name>
    <name type="common">Wood tiger moth</name>
    <name type="synonym">Phalaena plantaginis</name>
    <dbReference type="NCBI Taxonomy" id="874455"/>
    <lineage>
        <taxon>Eukaryota</taxon>
        <taxon>Metazoa</taxon>
        <taxon>Ecdysozoa</taxon>
        <taxon>Arthropoda</taxon>
        <taxon>Hexapoda</taxon>
        <taxon>Insecta</taxon>
        <taxon>Pterygota</taxon>
        <taxon>Neoptera</taxon>
        <taxon>Endopterygota</taxon>
        <taxon>Lepidoptera</taxon>
        <taxon>Glossata</taxon>
        <taxon>Ditrysia</taxon>
        <taxon>Noctuoidea</taxon>
        <taxon>Erebidae</taxon>
        <taxon>Arctiinae</taxon>
        <taxon>Arctia</taxon>
    </lineage>
</organism>
<sequence length="517" mass="58986">MISSSNNRVQKIKNQFESLNNDIVPVRIESQLYKHKHGFSANVGKENTENKIDCNLSPNKDIDITNESESSDECSPKPNNSYLYNKIDVKRSVSDTKNSLSRQISDPGKKLHRSHAFRCDRSQKIISNTPKRHGSCNGRAETSDFSFKMERKLSKDRLKRLGNFLEDQMRKENFHPPVYTQLIEPTSEPVLADSIPDSDVPEHILQQYAQVVKPKKKDVDKQDAMTDSGVSSETENIDDDKAGRVKKLKSQFEKPSEKTNLPAMDEFCNSSDTIRLELKNPHLKLTDTLKKALKQPLPAGPPPKKPPRVFNSKPTISEEDIEQQKREAKRKLEKLENLLLQKREGTEKPDKNQNFQKKPKEIHYLCTEILDITNRTLLPNQTSDPISRCLNSLNCAITNNSTSSLPYTHLNAENQATLMTCCTSSLDSIEENQRKCTKCTINDGKEHGFKCHLNCKCVVKNSEFYVSDHIYDVPYSEDDIKIVKKNKYGSLNTLKSSRSMDDLRLKAIKVSNRILIF</sequence>
<feature type="region of interest" description="Disordered" evidence="1">
    <location>
        <begin position="216"/>
        <end position="242"/>
    </location>
</feature>
<protein>
    <submittedName>
        <fullName evidence="2">Uncharacterized protein</fullName>
    </submittedName>
</protein>